<dbReference type="Proteomes" id="UP000886595">
    <property type="component" value="Unassembled WGS sequence"/>
</dbReference>
<dbReference type="OrthoDB" id="38589at2759"/>
<dbReference type="GO" id="GO:0009535">
    <property type="term" value="C:chloroplast thylakoid membrane"/>
    <property type="evidence" value="ECO:0007669"/>
    <property type="project" value="InterPro"/>
</dbReference>
<dbReference type="GO" id="GO:0016730">
    <property type="term" value="F:oxidoreductase activity, acting on iron-sulfur proteins as donors"/>
    <property type="evidence" value="ECO:0007669"/>
    <property type="project" value="InterPro"/>
</dbReference>
<keyword evidence="2" id="KW-1185">Reference proteome</keyword>
<protein>
    <submittedName>
        <fullName evidence="1">Uncharacterized protein</fullName>
    </submittedName>
</protein>
<dbReference type="InterPro" id="IPR039987">
    <property type="entry name" value="PGRL1"/>
</dbReference>
<accession>A0A8X7RGE3</accession>
<dbReference type="EMBL" id="JAAMPC010000010">
    <property type="protein sequence ID" value="KAG2287720.1"/>
    <property type="molecule type" value="Genomic_DNA"/>
</dbReference>
<evidence type="ECO:0000313" key="1">
    <source>
        <dbReference type="EMBL" id="KAG2287720.1"/>
    </source>
</evidence>
<name>A0A8X7RGE3_BRACI</name>
<sequence>MRIRVIHSLFSAVSRKHTTCFSSSRTQWSQLSPGRTVPLRKRFFLLPPKATTEQSCQVGGEDVDSNIMPYCIINKAEKKITNSIMSNEEFDNFKEELMWEGISVVIVSFDEHRFLEASMACVSGNLILNDEEFDQLKLKLKMDGSEIVCEGPRCSLRSKTDCVLGN</sequence>
<comment type="caution">
    <text evidence="1">The sequence shown here is derived from an EMBL/GenBank/DDBJ whole genome shotgun (WGS) entry which is preliminary data.</text>
</comment>
<evidence type="ECO:0000313" key="2">
    <source>
        <dbReference type="Proteomes" id="UP000886595"/>
    </source>
</evidence>
<dbReference type="PANTHER" id="PTHR31032:SF9">
    <property type="entry name" value="PGR5-LIKE PROTEIN 1A, CHLOROPLASTIC"/>
    <property type="match status" value="1"/>
</dbReference>
<dbReference type="AlphaFoldDB" id="A0A8X7RGE3"/>
<dbReference type="PANTHER" id="PTHR31032">
    <property type="entry name" value="PGR5-LIKE PROTEIN 1B, CHLOROPLASTIC"/>
    <property type="match status" value="1"/>
</dbReference>
<organism evidence="1 2">
    <name type="scientific">Brassica carinata</name>
    <name type="common">Ethiopian mustard</name>
    <name type="synonym">Abyssinian cabbage</name>
    <dbReference type="NCBI Taxonomy" id="52824"/>
    <lineage>
        <taxon>Eukaryota</taxon>
        <taxon>Viridiplantae</taxon>
        <taxon>Streptophyta</taxon>
        <taxon>Embryophyta</taxon>
        <taxon>Tracheophyta</taxon>
        <taxon>Spermatophyta</taxon>
        <taxon>Magnoliopsida</taxon>
        <taxon>eudicotyledons</taxon>
        <taxon>Gunneridae</taxon>
        <taxon>Pentapetalae</taxon>
        <taxon>rosids</taxon>
        <taxon>malvids</taxon>
        <taxon>Brassicales</taxon>
        <taxon>Brassicaceae</taxon>
        <taxon>Brassiceae</taxon>
        <taxon>Brassica</taxon>
    </lineage>
</organism>
<reference evidence="1 2" key="1">
    <citation type="submission" date="2020-02" db="EMBL/GenBank/DDBJ databases">
        <authorList>
            <person name="Ma Q."/>
            <person name="Huang Y."/>
            <person name="Song X."/>
            <person name="Pei D."/>
        </authorList>
    </citation>
    <scope>NUCLEOTIDE SEQUENCE [LARGE SCALE GENOMIC DNA]</scope>
    <source>
        <strain evidence="1">Sxm20200214</strain>
        <tissue evidence="1">Leaf</tissue>
    </source>
</reference>
<proteinExistence type="predicted"/>
<gene>
    <name evidence="1" type="ORF">Bca52824_047324</name>
</gene>
<dbReference type="GO" id="GO:0009773">
    <property type="term" value="P:photosynthetic electron transport in photosystem I"/>
    <property type="evidence" value="ECO:0007669"/>
    <property type="project" value="InterPro"/>
</dbReference>